<dbReference type="InterPro" id="IPR029044">
    <property type="entry name" value="Nucleotide-diphossugar_trans"/>
</dbReference>
<evidence type="ECO:0000256" key="2">
    <source>
        <dbReference type="ARBA" id="ARBA00022676"/>
    </source>
</evidence>
<feature type="transmembrane region" description="Helical" evidence="8">
    <location>
        <begin position="215"/>
        <end position="237"/>
    </location>
</feature>
<comment type="caution">
    <text evidence="9">The sequence shown here is derived from an EMBL/GenBank/DDBJ whole genome shotgun (WGS) entry which is preliminary data.</text>
</comment>
<evidence type="ECO:0000313" key="9">
    <source>
        <dbReference type="EMBL" id="KAE9595328.1"/>
    </source>
</evidence>
<gene>
    <name evidence="9" type="ORF">Lalb_Chr17g0337611</name>
</gene>
<evidence type="ECO:0000256" key="6">
    <source>
        <dbReference type="ARBA" id="ARBA00023136"/>
    </source>
</evidence>
<keyword evidence="2" id="KW-0328">Glycosyltransferase</keyword>
<name>A0A6A4P7P8_LUPAL</name>
<evidence type="ECO:0000313" key="10">
    <source>
        <dbReference type="Proteomes" id="UP000447434"/>
    </source>
</evidence>
<evidence type="ECO:0000256" key="4">
    <source>
        <dbReference type="ARBA" id="ARBA00022692"/>
    </source>
</evidence>
<keyword evidence="10" id="KW-1185">Reference proteome</keyword>
<organism evidence="9 10">
    <name type="scientific">Lupinus albus</name>
    <name type="common">White lupine</name>
    <name type="synonym">Lupinus termis</name>
    <dbReference type="NCBI Taxonomy" id="3870"/>
    <lineage>
        <taxon>Eukaryota</taxon>
        <taxon>Viridiplantae</taxon>
        <taxon>Streptophyta</taxon>
        <taxon>Embryophyta</taxon>
        <taxon>Tracheophyta</taxon>
        <taxon>Spermatophyta</taxon>
        <taxon>Magnoliopsida</taxon>
        <taxon>eudicotyledons</taxon>
        <taxon>Gunneridae</taxon>
        <taxon>Pentapetalae</taxon>
        <taxon>rosids</taxon>
        <taxon>fabids</taxon>
        <taxon>Fabales</taxon>
        <taxon>Fabaceae</taxon>
        <taxon>Papilionoideae</taxon>
        <taxon>50 kb inversion clade</taxon>
        <taxon>genistoids sensu lato</taxon>
        <taxon>core genistoids</taxon>
        <taxon>Genisteae</taxon>
        <taxon>Lupinus</taxon>
    </lineage>
</organism>
<keyword evidence="3" id="KW-0808">Transferase</keyword>
<dbReference type="GO" id="GO:0016020">
    <property type="term" value="C:membrane"/>
    <property type="evidence" value="ECO:0007669"/>
    <property type="project" value="InterPro"/>
</dbReference>
<evidence type="ECO:0000256" key="8">
    <source>
        <dbReference type="SAM" id="Phobius"/>
    </source>
</evidence>
<dbReference type="OrthoDB" id="1738767at2759"/>
<dbReference type="PANTHER" id="PTHR13301">
    <property type="entry name" value="X-BOX TRANSCRIPTION FACTOR-RELATED"/>
    <property type="match status" value="1"/>
</dbReference>
<evidence type="ECO:0000256" key="5">
    <source>
        <dbReference type="ARBA" id="ARBA00022989"/>
    </source>
</evidence>
<dbReference type="GO" id="GO:0012505">
    <property type="term" value="C:endomembrane system"/>
    <property type="evidence" value="ECO:0007669"/>
    <property type="project" value="UniProtKB-SubCell"/>
</dbReference>
<evidence type="ECO:0000256" key="1">
    <source>
        <dbReference type="ARBA" id="ARBA00004127"/>
    </source>
</evidence>
<keyword evidence="4 8" id="KW-0812">Transmembrane</keyword>
<reference evidence="10" key="1">
    <citation type="journal article" date="2020" name="Nat. Commun.">
        <title>Genome sequence of the cluster root forming white lupin.</title>
        <authorList>
            <person name="Hufnagel B."/>
            <person name="Marques A."/>
            <person name="Soriano A."/>
            <person name="Marques L."/>
            <person name="Divol F."/>
            <person name="Doumas P."/>
            <person name="Sallet E."/>
            <person name="Mancinotti D."/>
            <person name="Carrere S."/>
            <person name="Marande W."/>
            <person name="Arribat S."/>
            <person name="Keller J."/>
            <person name="Huneau C."/>
            <person name="Blein T."/>
            <person name="Aime D."/>
            <person name="Laguerre M."/>
            <person name="Taylor J."/>
            <person name="Schubert V."/>
            <person name="Nelson M."/>
            <person name="Geu-Flores F."/>
            <person name="Crespi M."/>
            <person name="Gallardo-Guerrero K."/>
            <person name="Delaux P.-M."/>
            <person name="Salse J."/>
            <person name="Berges H."/>
            <person name="Guyot R."/>
            <person name="Gouzy J."/>
            <person name="Peret B."/>
        </authorList>
    </citation>
    <scope>NUCLEOTIDE SEQUENCE [LARGE SCALE GENOMIC DNA]</scope>
    <source>
        <strain evidence="10">cv. Amiga</strain>
    </source>
</reference>
<keyword evidence="5 8" id="KW-1133">Transmembrane helix</keyword>
<accession>A0A6A4P7P8</accession>
<dbReference type="Gene3D" id="3.90.550.10">
    <property type="entry name" value="Spore Coat Polysaccharide Biosynthesis Protein SpsA, Chain A"/>
    <property type="match status" value="1"/>
</dbReference>
<dbReference type="AlphaFoldDB" id="A0A6A4P7P8"/>
<dbReference type="GO" id="GO:0016760">
    <property type="term" value="F:cellulose synthase (UDP-forming) activity"/>
    <property type="evidence" value="ECO:0007669"/>
    <property type="project" value="InterPro"/>
</dbReference>
<feature type="transmembrane region" description="Helical" evidence="8">
    <location>
        <begin position="142"/>
        <end position="164"/>
    </location>
</feature>
<dbReference type="InterPro" id="IPR005150">
    <property type="entry name" value="Cellulose_synth"/>
</dbReference>
<dbReference type="GO" id="GO:0030244">
    <property type="term" value="P:cellulose biosynthetic process"/>
    <property type="evidence" value="ECO:0007669"/>
    <property type="project" value="InterPro"/>
</dbReference>
<dbReference type="GO" id="GO:0071555">
    <property type="term" value="P:cell wall organization"/>
    <property type="evidence" value="ECO:0007669"/>
    <property type="project" value="UniProtKB-KW"/>
</dbReference>
<proteinExistence type="predicted"/>
<keyword evidence="7" id="KW-0961">Cell wall biogenesis/degradation</keyword>
<evidence type="ECO:0000256" key="7">
    <source>
        <dbReference type="ARBA" id="ARBA00023316"/>
    </source>
</evidence>
<dbReference type="Pfam" id="PF03552">
    <property type="entry name" value="Cellulose_synt"/>
    <property type="match status" value="1"/>
</dbReference>
<protein>
    <submittedName>
        <fullName evidence="9">Putative 1,4-beta-D-xylan synthase</fullName>
    </submittedName>
</protein>
<comment type="subcellular location">
    <subcellularLocation>
        <location evidence="1">Endomembrane system</location>
        <topology evidence="1">Multi-pass membrane protein</topology>
    </subcellularLocation>
</comment>
<dbReference type="Proteomes" id="UP000447434">
    <property type="component" value="Chromosome 17"/>
</dbReference>
<sequence>MSRTNENMTCKLKQHHHLGEHIFVLFFGRKHVFVLKRKSITQGTQTLSYKYEDKTEWGDRVGWIYGSVTEDVVTGYRMHNRGWRSVYCVTKRDAFRGSAPINLTDRLHQVLRWATGSVEIFFSQNNAFLASRKLKFLQRISYLNVGIYPFTSLFLVVYCFLPALSLFSGYFIVQTLSVAFLVYLLTITICLILLAILEVKWSGVELEQWWRNEQFWLISGTSAHLAAVVQGLLKVIAGNSGMG</sequence>
<evidence type="ECO:0000256" key="3">
    <source>
        <dbReference type="ARBA" id="ARBA00022679"/>
    </source>
</evidence>
<feature type="transmembrane region" description="Helical" evidence="8">
    <location>
        <begin position="170"/>
        <end position="194"/>
    </location>
</feature>
<dbReference type="EMBL" id="WOCE01000017">
    <property type="protein sequence ID" value="KAE9595328.1"/>
    <property type="molecule type" value="Genomic_DNA"/>
</dbReference>
<keyword evidence="6 8" id="KW-0472">Membrane</keyword>